<dbReference type="PANTHER" id="PTHR30055:SF234">
    <property type="entry name" value="HTH-TYPE TRANSCRIPTIONAL REGULATOR BETI"/>
    <property type="match status" value="1"/>
</dbReference>
<protein>
    <submittedName>
        <fullName evidence="7">Bacterial regulatory protein, tetR family</fullName>
    </submittedName>
</protein>
<dbReference type="KEGG" id="ido:I598_1392"/>
<name>A0A161IKQ2_9MICO</name>
<dbReference type="SUPFAM" id="SSF46689">
    <property type="entry name" value="Homeodomain-like"/>
    <property type="match status" value="1"/>
</dbReference>
<feature type="compositionally biased region" description="Basic and acidic residues" evidence="5">
    <location>
        <begin position="9"/>
        <end position="18"/>
    </location>
</feature>
<evidence type="ECO:0000256" key="3">
    <source>
        <dbReference type="ARBA" id="ARBA00023163"/>
    </source>
</evidence>
<evidence type="ECO:0000259" key="6">
    <source>
        <dbReference type="PROSITE" id="PS50977"/>
    </source>
</evidence>
<dbReference type="OrthoDB" id="3192968at2"/>
<gene>
    <name evidence="7" type="ORF">I598_1392</name>
</gene>
<dbReference type="InterPro" id="IPR036271">
    <property type="entry name" value="Tet_transcr_reg_TetR-rel_C_sf"/>
</dbReference>
<dbReference type="SUPFAM" id="SSF48498">
    <property type="entry name" value="Tetracyclin repressor-like, C-terminal domain"/>
    <property type="match status" value="1"/>
</dbReference>
<dbReference type="GO" id="GO:0000976">
    <property type="term" value="F:transcription cis-regulatory region binding"/>
    <property type="evidence" value="ECO:0007669"/>
    <property type="project" value="TreeGrafter"/>
</dbReference>
<accession>A0A161IKQ2</accession>
<evidence type="ECO:0000256" key="1">
    <source>
        <dbReference type="ARBA" id="ARBA00023015"/>
    </source>
</evidence>
<feature type="region of interest" description="Disordered" evidence="5">
    <location>
        <begin position="1"/>
        <end position="20"/>
    </location>
</feature>
<dbReference type="Pfam" id="PF00440">
    <property type="entry name" value="TetR_N"/>
    <property type="match status" value="1"/>
</dbReference>
<dbReference type="Proteomes" id="UP000076794">
    <property type="component" value="Chromosome"/>
</dbReference>
<dbReference type="Gene3D" id="1.10.357.10">
    <property type="entry name" value="Tetracycline Repressor, domain 2"/>
    <property type="match status" value="1"/>
</dbReference>
<evidence type="ECO:0000256" key="2">
    <source>
        <dbReference type="ARBA" id="ARBA00023125"/>
    </source>
</evidence>
<keyword evidence="8" id="KW-1185">Reference proteome</keyword>
<dbReference type="PRINTS" id="PR00455">
    <property type="entry name" value="HTHTETR"/>
</dbReference>
<dbReference type="RefSeq" id="WP_068202339.1">
    <property type="nucleotide sequence ID" value="NZ_CP014209.1"/>
</dbReference>
<sequence length="212" mass="22232">MPSTPGDHLPGRQREARANDSAVLAAAREVFAHQGHGASMADVARHAGVGVGTVYRRYPTKDALVEALHTEAVRVAAALAATVADAPGADGAVVTFLARHVHEAEGSLLRPTGATTPIPPDLAAATADLHDALRRLVELDQDAGVVPAGFTAADVMLLLLHLRPALPLPRERADELHLRYLALAARGLRDQAADGALHAGPGWDEWVGTWHA</sequence>
<dbReference type="PANTHER" id="PTHR30055">
    <property type="entry name" value="HTH-TYPE TRANSCRIPTIONAL REGULATOR RUTR"/>
    <property type="match status" value="1"/>
</dbReference>
<organism evidence="7 8">
    <name type="scientific">Isoptericola dokdonensis DS-3</name>
    <dbReference type="NCBI Taxonomy" id="1300344"/>
    <lineage>
        <taxon>Bacteria</taxon>
        <taxon>Bacillati</taxon>
        <taxon>Actinomycetota</taxon>
        <taxon>Actinomycetes</taxon>
        <taxon>Micrococcales</taxon>
        <taxon>Promicromonosporaceae</taxon>
        <taxon>Isoptericola</taxon>
    </lineage>
</organism>
<evidence type="ECO:0000313" key="7">
    <source>
        <dbReference type="EMBL" id="ANC30950.1"/>
    </source>
</evidence>
<evidence type="ECO:0000256" key="5">
    <source>
        <dbReference type="SAM" id="MobiDB-lite"/>
    </source>
</evidence>
<dbReference type="GO" id="GO:0003700">
    <property type="term" value="F:DNA-binding transcription factor activity"/>
    <property type="evidence" value="ECO:0007669"/>
    <property type="project" value="TreeGrafter"/>
</dbReference>
<feature type="DNA-binding region" description="H-T-H motif" evidence="4">
    <location>
        <begin position="39"/>
        <end position="58"/>
    </location>
</feature>
<dbReference type="PROSITE" id="PS50977">
    <property type="entry name" value="HTH_TETR_2"/>
    <property type="match status" value="1"/>
</dbReference>
<reference evidence="7 8" key="1">
    <citation type="submission" date="2016-01" db="EMBL/GenBank/DDBJ databases">
        <title>Complete genome sequence of a soil Actinobacterium, Isoptericola dokdonensis DS-3.</title>
        <authorList>
            <person name="Kwon S.-K."/>
            <person name="Kim J.F."/>
        </authorList>
    </citation>
    <scope>NUCLEOTIDE SEQUENCE [LARGE SCALE GENOMIC DNA]</scope>
    <source>
        <strain evidence="7 8">DS-3</strain>
    </source>
</reference>
<keyword evidence="3" id="KW-0804">Transcription</keyword>
<dbReference type="EMBL" id="CP014209">
    <property type="protein sequence ID" value="ANC30950.1"/>
    <property type="molecule type" value="Genomic_DNA"/>
</dbReference>
<dbReference type="InterPro" id="IPR001647">
    <property type="entry name" value="HTH_TetR"/>
</dbReference>
<keyword evidence="1" id="KW-0805">Transcription regulation</keyword>
<evidence type="ECO:0000313" key="8">
    <source>
        <dbReference type="Proteomes" id="UP000076794"/>
    </source>
</evidence>
<feature type="domain" description="HTH tetR-type" evidence="6">
    <location>
        <begin position="17"/>
        <end position="76"/>
    </location>
</feature>
<dbReference type="AlphaFoldDB" id="A0A161IKQ2"/>
<keyword evidence="2 4" id="KW-0238">DNA-binding</keyword>
<dbReference type="PATRIC" id="fig|1300344.3.peg.1396"/>
<dbReference type="InterPro" id="IPR050109">
    <property type="entry name" value="HTH-type_TetR-like_transc_reg"/>
</dbReference>
<dbReference type="STRING" id="1300344.I598_1392"/>
<proteinExistence type="predicted"/>
<evidence type="ECO:0000256" key="4">
    <source>
        <dbReference type="PROSITE-ProRule" id="PRU00335"/>
    </source>
</evidence>
<dbReference type="InterPro" id="IPR009057">
    <property type="entry name" value="Homeodomain-like_sf"/>
</dbReference>